<dbReference type="EMBL" id="CAJVPJ010002269">
    <property type="protein sequence ID" value="CAG8617301.1"/>
    <property type="molecule type" value="Genomic_DNA"/>
</dbReference>
<accession>A0A9N9GKJ9</accession>
<proteinExistence type="predicted"/>
<reference evidence="1" key="1">
    <citation type="submission" date="2021-06" db="EMBL/GenBank/DDBJ databases">
        <authorList>
            <person name="Kallberg Y."/>
            <person name="Tangrot J."/>
            <person name="Rosling A."/>
        </authorList>
    </citation>
    <scope>NUCLEOTIDE SEQUENCE</scope>
    <source>
        <strain evidence="1">IA702</strain>
    </source>
</reference>
<keyword evidence="2" id="KW-1185">Reference proteome</keyword>
<name>A0A9N9GKJ9_9GLOM</name>
<organism evidence="1 2">
    <name type="scientific">Paraglomus occultum</name>
    <dbReference type="NCBI Taxonomy" id="144539"/>
    <lineage>
        <taxon>Eukaryota</taxon>
        <taxon>Fungi</taxon>
        <taxon>Fungi incertae sedis</taxon>
        <taxon>Mucoromycota</taxon>
        <taxon>Glomeromycotina</taxon>
        <taxon>Glomeromycetes</taxon>
        <taxon>Paraglomerales</taxon>
        <taxon>Paraglomeraceae</taxon>
        <taxon>Paraglomus</taxon>
    </lineage>
</organism>
<evidence type="ECO:0000313" key="2">
    <source>
        <dbReference type="Proteomes" id="UP000789572"/>
    </source>
</evidence>
<protein>
    <submittedName>
        <fullName evidence="1">940_t:CDS:1</fullName>
    </submittedName>
</protein>
<gene>
    <name evidence="1" type="ORF">POCULU_LOCUS8248</name>
</gene>
<comment type="caution">
    <text evidence="1">The sequence shown here is derived from an EMBL/GenBank/DDBJ whole genome shotgun (WGS) entry which is preliminary data.</text>
</comment>
<feature type="non-terminal residue" evidence="1">
    <location>
        <position position="98"/>
    </location>
</feature>
<sequence length="98" mass="10937">MPCMPISLEAEIHSRITAIKTSSEKENLFLSSSSSRTAKKKISLRKTKVSEITKEMISNSLRDSNDDTDVITEENHKATINIDSEEDVDTLPIVITTK</sequence>
<dbReference type="AlphaFoldDB" id="A0A9N9GKJ9"/>
<evidence type="ECO:0000313" key="1">
    <source>
        <dbReference type="EMBL" id="CAG8617301.1"/>
    </source>
</evidence>
<dbReference type="Proteomes" id="UP000789572">
    <property type="component" value="Unassembled WGS sequence"/>
</dbReference>